<comment type="subcellular location">
    <subcellularLocation>
        <location evidence="1">Secreted</location>
    </subcellularLocation>
</comment>
<dbReference type="Gene3D" id="3.20.20.370">
    <property type="entry name" value="Glycoside hydrolase/deacetylase"/>
    <property type="match status" value="1"/>
</dbReference>
<gene>
    <name evidence="4" type="ORF">MNBD_NITROSPINAE01-1621</name>
</gene>
<sequence length="322" mass="36540">MNFYETGSHVAEVAFELKNLASGKYPRFVTKFGNGWKLPEIPVFSFHDVHPEKFEAQLKFLQDNGYETLNATEYGACSNGSGDSGRKVLLTFDDGRDSLWTVAYPLLKKYKMKAVAFVLPGEIKDAEAPRRTFDGSYGDIENDDELCSWPEVEAMGDVIDVQSHSDTHFIMFTSSKVVDFFSPRIKQKWMEIEWPVINSKTAQRDYGLGTPFYEMDSRLSGSLRMLEPEPIREACQQFVKENGNEQFFNRKNWFSELSHVHNEALSKAVFKTETAEQKESAIRKVLANSKKTLEEKLGKQIEHLCLPFGIGGETTLKLAGEA</sequence>
<dbReference type="GO" id="GO:0005576">
    <property type="term" value="C:extracellular region"/>
    <property type="evidence" value="ECO:0007669"/>
    <property type="project" value="UniProtKB-SubCell"/>
</dbReference>
<dbReference type="EMBL" id="UOGC01000031">
    <property type="protein sequence ID" value="VAX16562.1"/>
    <property type="molecule type" value="Genomic_DNA"/>
</dbReference>
<feature type="domain" description="NodB homology" evidence="3">
    <location>
        <begin position="86"/>
        <end position="322"/>
    </location>
</feature>
<evidence type="ECO:0000259" key="3">
    <source>
        <dbReference type="PROSITE" id="PS51677"/>
    </source>
</evidence>
<dbReference type="InterPro" id="IPR011330">
    <property type="entry name" value="Glyco_hydro/deAcase_b/a-brl"/>
</dbReference>
<evidence type="ECO:0000313" key="4">
    <source>
        <dbReference type="EMBL" id="VAX16562.1"/>
    </source>
</evidence>
<dbReference type="GO" id="GO:0005975">
    <property type="term" value="P:carbohydrate metabolic process"/>
    <property type="evidence" value="ECO:0007669"/>
    <property type="project" value="InterPro"/>
</dbReference>
<reference evidence="4" key="1">
    <citation type="submission" date="2018-06" db="EMBL/GenBank/DDBJ databases">
        <authorList>
            <person name="Zhirakovskaya E."/>
        </authorList>
    </citation>
    <scope>NUCLEOTIDE SEQUENCE</scope>
</reference>
<dbReference type="GO" id="GO:0016810">
    <property type="term" value="F:hydrolase activity, acting on carbon-nitrogen (but not peptide) bonds"/>
    <property type="evidence" value="ECO:0007669"/>
    <property type="project" value="InterPro"/>
</dbReference>
<dbReference type="Pfam" id="PF01522">
    <property type="entry name" value="Polysacc_deac_1"/>
    <property type="match status" value="1"/>
</dbReference>
<protein>
    <recommendedName>
        <fullName evidence="3">NodB homology domain-containing protein</fullName>
    </recommendedName>
</protein>
<dbReference type="InterPro" id="IPR002509">
    <property type="entry name" value="NODB_dom"/>
</dbReference>
<dbReference type="InterPro" id="IPR051398">
    <property type="entry name" value="Polysacch_Deacetylase"/>
</dbReference>
<organism evidence="4">
    <name type="scientific">hydrothermal vent metagenome</name>
    <dbReference type="NCBI Taxonomy" id="652676"/>
    <lineage>
        <taxon>unclassified sequences</taxon>
        <taxon>metagenomes</taxon>
        <taxon>ecological metagenomes</taxon>
    </lineage>
</organism>
<keyword evidence="2" id="KW-0732">Signal</keyword>
<dbReference type="PANTHER" id="PTHR34216">
    <property type="match status" value="1"/>
</dbReference>
<evidence type="ECO:0000256" key="1">
    <source>
        <dbReference type="ARBA" id="ARBA00004613"/>
    </source>
</evidence>
<dbReference type="PANTHER" id="PTHR34216:SF3">
    <property type="entry name" value="POLY-BETA-1,6-N-ACETYL-D-GLUCOSAMINE N-DEACETYLASE"/>
    <property type="match status" value="1"/>
</dbReference>
<dbReference type="AlphaFoldDB" id="A0A3B1BKB7"/>
<dbReference type="SUPFAM" id="SSF88713">
    <property type="entry name" value="Glycoside hydrolase/deacetylase"/>
    <property type="match status" value="1"/>
</dbReference>
<accession>A0A3B1BKB7</accession>
<dbReference type="PROSITE" id="PS51677">
    <property type="entry name" value="NODB"/>
    <property type="match status" value="1"/>
</dbReference>
<evidence type="ECO:0000256" key="2">
    <source>
        <dbReference type="ARBA" id="ARBA00022729"/>
    </source>
</evidence>
<name>A0A3B1BKB7_9ZZZZ</name>
<proteinExistence type="predicted"/>
<feature type="non-terminal residue" evidence="4">
    <location>
        <position position="322"/>
    </location>
</feature>